<sequence>MRWHESEAIEEIVQSVFNKLRYAFSRSTKSLVGIDSQVDEIIRVINLKGSFNLTKTPDFTGVPNLERLVLEDCPSLVEVHPSIGFLNRLSLLNLKSCISIRSLPGKLETEALHILILSSCTNVKEIPEFTVNMEKLSELWLDGTGIDKIPLSLIEHSTSISLLDLSWCTDIGCLSGSICGLTSLKKLKLRGCSGLEQLPENLGDIEGLEELDLSRTAIRKLPSSICKTWRNDFNEIEISFEVKGPSLELKKCGACLVYDPNMKDFNQSITASSSREMDPYFRHMVRSLRNDSLYYKNTRFVMYLMEEATLKDVLLFSFNNL</sequence>
<dbReference type="PANTHER" id="PTHR47186">
    <property type="entry name" value="LEUCINE-RICH REPEAT-CONTAINING PROTEIN 57"/>
    <property type="match status" value="1"/>
</dbReference>
<protein>
    <submittedName>
        <fullName evidence="1">Uncharacterized protein</fullName>
    </submittedName>
</protein>
<dbReference type="EMBL" id="JAEACU010000010">
    <property type="protein sequence ID" value="KAH7516680.1"/>
    <property type="molecule type" value="Genomic_DNA"/>
</dbReference>
<dbReference type="Gene3D" id="3.80.10.10">
    <property type="entry name" value="Ribonuclease Inhibitor"/>
    <property type="match status" value="1"/>
</dbReference>
<evidence type="ECO:0000313" key="2">
    <source>
        <dbReference type="Proteomes" id="UP000813462"/>
    </source>
</evidence>
<dbReference type="Proteomes" id="UP000813462">
    <property type="component" value="Unassembled WGS sequence"/>
</dbReference>
<accession>A0A978UPC8</accession>
<evidence type="ECO:0000313" key="1">
    <source>
        <dbReference type="EMBL" id="KAH7516680.1"/>
    </source>
</evidence>
<name>A0A978UPC8_ZIZJJ</name>
<comment type="caution">
    <text evidence="1">The sequence shown here is derived from an EMBL/GenBank/DDBJ whole genome shotgun (WGS) entry which is preliminary data.</text>
</comment>
<reference evidence="1" key="1">
    <citation type="journal article" date="2021" name="Front. Plant Sci.">
        <title>Chromosome-Scale Genome Assembly for Chinese Sour Jujube and Insights Into Its Genome Evolution and Domestication Signature.</title>
        <authorList>
            <person name="Shen L.-Y."/>
            <person name="Luo H."/>
            <person name="Wang X.-L."/>
            <person name="Wang X.-M."/>
            <person name="Qiu X.-J."/>
            <person name="Liu H."/>
            <person name="Zhou S.-S."/>
            <person name="Jia K.-H."/>
            <person name="Nie S."/>
            <person name="Bao Y.-T."/>
            <person name="Zhang R.-G."/>
            <person name="Yun Q.-Z."/>
            <person name="Chai Y.-H."/>
            <person name="Lu J.-Y."/>
            <person name="Li Y."/>
            <person name="Zhao S.-W."/>
            <person name="Mao J.-F."/>
            <person name="Jia S.-G."/>
            <person name="Mao Y.-M."/>
        </authorList>
    </citation>
    <scope>NUCLEOTIDE SEQUENCE</scope>
    <source>
        <strain evidence="1">AT0</strain>
        <tissue evidence="1">Leaf</tissue>
    </source>
</reference>
<gene>
    <name evidence="1" type="ORF">FEM48_Zijuj10G0160800</name>
</gene>
<dbReference type="AlphaFoldDB" id="A0A978UPC8"/>
<organism evidence="1 2">
    <name type="scientific">Ziziphus jujuba var. spinosa</name>
    <dbReference type="NCBI Taxonomy" id="714518"/>
    <lineage>
        <taxon>Eukaryota</taxon>
        <taxon>Viridiplantae</taxon>
        <taxon>Streptophyta</taxon>
        <taxon>Embryophyta</taxon>
        <taxon>Tracheophyta</taxon>
        <taxon>Spermatophyta</taxon>
        <taxon>Magnoliopsida</taxon>
        <taxon>eudicotyledons</taxon>
        <taxon>Gunneridae</taxon>
        <taxon>Pentapetalae</taxon>
        <taxon>rosids</taxon>
        <taxon>fabids</taxon>
        <taxon>Rosales</taxon>
        <taxon>Rhamnaceae</taxon>
        <taxon>Paliureae</taxon>
        <taxon>Ziziphus</taxon>
    </lineage>
</organism>
<proteinExistence type="predicted"/>
<dbReference type="SUPFAM" id="SSF52058">
    <property type="entry name" value="L domain-like"/>
    <property type="match status" value="1"/>
</dbReference>
<dbReference type="PANTHER" id="PTHR47186:SF63">
    <property type="entry name" value="C-JID DOMAIN-CONTAINING PROTEIN"/>
    <property type="match status" value="1"/>
</dbReference>
<dbReference type="InterPro" id="IPR032675">
    <property type="entry name" value="LRR_dom_sf"/>
</dbReference>